<sequence length="77" mass="8853">MTALTQKQLFEEVETLPIELKTKMIDKLLASINPIKKSIDTLWLEEVHKRKKQINSGEVTLVDGEEVFKKLALKFNA</sequence>
<protein>
    <recommendedName>
        <fullName evidence="2">Addiction module protein</fullName>
    </recommendedName>
</protein>
<name>A0A1W1CKK7_9ZZZZ</name>
<reference evidence="1" key="1">
    <citation type="submission" date="2016-10" db="EMBL/GenBank/DDBJ databases">
        <authorList>
            <person name="de Groot N.N."/>
        </authorList>
    </citation>
    <scope>NUCLEOTIDE SEQUENCE</scope>
</reference>
<gene>
    <name evidence="1" type="ORF">MNB_SV-3-643</name>
</gene>
<evidence type="ECO:0000313" key="1">
    <source>
        <dbReference type="EMBL" id="SFV66237.1"/>
    </source>
</evidence>
<accession>A0A1W1CKK7</accession>
<proteinExistence type="predicted"/>
<dbReference type="Pfam" id="PF09720">
    <property type="entry name" value="Unstab_antitox"/>
    <property type="match status" value="1"/>
</dbReference>
<dbReference type="InterPro" id="IPR013406">
    <property type="entry name" value="CHP02574_addiction_mod"/>
</dbReference>
<dbReference type="EMBL" id="FPHI01000029">
    <property type="protein sequence ID" value="SFV66237.1"/>
    <property type="molecule type" value="Genomic_DNA"/>
</dbReference>
<dbReference type="AlphaFoldDB" id="A0A1W1CKK7"/>
<evidence type="ECO:0008006" key="2">
    <source>
        <dbReference type="Google" id="ProtNLM"/>
    </source>
</evidence>
<organism evidence="1">
    <name type="scientific">hydrothermal vent metagenome</name>
    <dbReference type="NCBI Taxonomy" id="652676"/>
    <lineage>
        <taxon>unclassified sequences</taxon>
        <taxon>metagenomes</taxon>
        <taxon>ecological metagenomes</taxon>
    </lineage>
</organism>